<evidence type="ECO:0000256" key="1">
    <source>
        <dbReference type="ARBA" id="ARBA00022679"/>
    </source>
</evidence>
<dbReference type="InterPro" id="IPR050832">
    <property type="entry name" value="Bact_Acetyltransf"/>
</dbReference>
<keyword evidence="5" id="KW-1185">Reference proteome</keyword>
<evidence type="ECO:0000313" key="5">
    <source>
        <dbReference type="Proteomes" id="UP001369958"/>
    </source>
</evidence>
<keyword evidence="2" id="KW-0012">Acyltransferase</keyword>
<sequence length="155" mass="17002">MAATIAIETPLTDEVRALVKALNAYLNPLSPPEFQFQMTVEQMAGADTTVFIARDAAGQPVGMGALKTFGENMAEVKRMYTLPQVRGQRIGVALLEAIEALARQKGVTMLKLETGKVAGFEPAWRLYERGGFTRCGAFLDYPDSEYSAFYEKALI</sequence>
<dbReference type="SUPFAM" id="SSF55729">
    <property type="entry name" value="Acyl-CoA N-acyltransferases (Nat)"/>
    <property type="match status" value="1"/>
</dbReference>
<evidence type="ECO:0000313" key="4">
    <source>
        <dbReference type="EMBL" id="WWT34558.1"/>
    </source>
</evidence>
<dbReference type="PROSITE" id="PS51186">
    <property type="entry name" value="GNAT"/>
    <property type="match status" value="1"/>
</dbReference>
<reference evidence="4 5" key="1">
    <citation type="submission" date="2024-02" db="EMBL/GenBank/DDBJ databases">
        <title>Complete genome sequence of Pelagibacterium nitratireducens ZH15.</title>
        <authorList>
            <person name="Zhao L.H."/>
        </authorList>
    </citation>
    <scope>NUCLEOTIDE SEQUENCE [LARGE SCALE GENOMIC DNA]</scope>
    <source>
        <strain evidence="4 5">ZH15</strain>
    </source>
</reference>
<dbReference type="EMBL" id="CP146275">
    <property type="protein sequence ID" value="WWT34558.1"/>
    <property type="molecule type" value="Genomic_DNA"/>
</dbReference>
<evidence type="ECO:0000259" key="3">
    <source>
        <dbReference type="PROSITE" id="PS51186"/>
    </source>
</evidence>
<dbReference type="Gene3D" id="3.40.630.30">
    <property type="match status" value="1"/>
</dbReference>
<accession>A0ABZ2I6D8</accession>
<organism evidence="4 5">
    <name type="scientific">Pelagibacterium nitratireducens</name>
    <dbReference type="NCBI Taxonomy" id="1046114"/>
    <lineage>
        <taxon>Bacteria</taxon>
        <taxon>Pseudomonadati</taxon>
        <taxon>Pseudomonadota</taxon>
        <taxon>Alphaproteobacteria</taxon>
        <taxon>Hyphomicrobiales</taxon>
        <taxon>Devosiaceae</taxon>
        <taxon>Pelagibacterium</taxon>
    </lineage>
</organism>
<keyword evidence="1" id="KW-0808">Transferase</keyword>
<gene>
    <name evidence="4" type="ORF">V6617_08865</name>
</gene>
<name>A0ABZ2I6D8_9HYPH</name>
<dbReference type="InterPro" id="IPR000182">
    <property type="entry name" value="GNAT_dom"/>
</dbReference>
<dbReference type="RefSeq" id="WP_338610531.1">
    <property type="nucleotide sequence ID" value="NZ_CP146275.1"/>
</dbReference>
<dbReference type="Proteomes" id="UP001369958">
    <property type="component" value="Chromosome"/>
</dbReference>
<dbReference type="CDD" id="cd04301">
    <property type="entry name" value="NAT_SF"/>
    <property type="match status" value="1"/>
</dbReference>
<dbReference type="PANTHER" id="PTHR43877:SF2">
    <property type="entry name" value="AMINOALKYLPHOSPHONATE N-ACETYLTRANSFERASE-RELATED"/>
    <property type="match status" value="1"/>
</dbReference>
<dbReference type="Pfam" id="PF13508">
    <property type="entry name" value="Acetyltransf_7"/>
    <property type="match status" value="1"/>
</dbReference>
<proteinExistence type="predicted"/>
<evidence type="ECO:0000256" key="2">
    <source>
        <dbReference type="ARBA" id="ARBA00023315"/>
    </source>
</evidence>
<feature type="domain" description="N-acetyltransferase" evidence="3">
    <location>
        <begin position="5"/>
        <end position="155"/>
    </location>
</feature>
<dbReference type="PANTHER" id="PTHR43877">
    <property type="entry name" value="AMINOALKYLPHOSPHONATE N-ACETYLTRANSFERASE-RELATED-RELATED"/>
    <property type="match status" value="1"/>
</dbReference>
<protein>
    <submittedName>
        <fullName evidence="4">GNAT family N-acetyltransferase</fullName>
    </submittedName>
</protein>
<dbReference type="InterPro" id="IPR016181">
    <property type="entry name" value="Acyl_CoA_acyltransferase"/>
</dbReference>